<organism evidence="5 6">
    <name type="scientific">Alicyclobacillus fodiniaquatilis</name>
    <dbReference type="NCBI Taxonomy" id="1661150"/>
    <lineage>
        <taxon>Bacteria</taxon>
        <taxon>Bacillati</taxon>
        <taxon>Bacillota</taxon>
        <taxon>Bacilli</taxon>
        <taxon>Bacillales</taxon>
        <taxon>Alicyclobacillaceae</taxon>
        <taxon>Alicyclobacillus</taxon>
    </lineage>
</organism>
<dbReference type="PANTHER" id="PTHR43280:SF28">
    <property type="entry name" value="HTH-TYPE TRANSCRIPTIONAL ACTIVATOR RHAS"/>
    <property type="match status" value="1"/>
</dbReference>
<dbReference type="InterPro" id="IPR014710">
    <property type="entry name" value="RmlC-like_jellyroll"/>
</dbReference>
<evidence type="ECO:0000256" key="3">
    <source>
        <dbReference type="ARBA" id="ARBA00023163"/>
    </source>
</evidence>
<keyword evidence="3" id="KW-0804">Transcription</keyword>
<evidence type="ECO:0000313" key="5">
    <source>
        <dbReference type="EMBL" id="MFD1677366.1"/>
    </source>
</evidence>
<dbReference type="SMART" id="SM00342">
    <property type="entry name" value="HTH_ARAC"/>
    <property type="match status" value="1"/>
</dbReference>
<dbReference type="PANTHER" id="PTHR43280">
    <property type="entry name" value="ARAC-FAMILY TRANSCRIPTIONAL REGULATOR"/>
    <property type="match status" value="1"/>
</dbReference>
<sequence length="282" mass="32271">MSGTLFANHTLPRLHYASSLHWNAGEKYNRSLHNHPDWVEFLLITKGTGTCVVRGESYHFEPGCLVVYNRGEWHEEYTDASRPREILCFACSNLYIQGLPPGTFLSPHVPLVLPIGSHFEIVKQRFHTMLAEAHKESPQATQIADYMLAIVLTELAGAIDQTPIHPQISKSIRAVAQAQHYIHSHYAEDITLRELSRTTFLSPFHLSRIFKSQTGYSPIQYLIHYRMEVAKRYLLTTSDTIDEIAHRVGYTSSPHFQNTFRKFTGMTAGQYRKCGKLHTMKQ</sequence>
<dbReference type="PRINTS" id="PR00032">
    <property type="entry name" value="HTHARAC"/>
</dbReference>
<dbReference type="EMBL" id="JBHUCX010000092">
    <property type="protein sequence ID" value="MFD1677366.1"/>
    <property type="molecule type" value="Genomic_DNA"/>
</dbReference>
<dbReference type="SUPFAM" id="SSF46689">
    <property type="entry name" value="Homeodomain-like"/>
    <property type="match status" value="2"/>
</dbReference>
<dbReference type="Gene3D" id="1.10.10.60">
    <property type="entry name" value="Homeodomain-like"/>
    <property type="match status" value="2"/>
</dbReference>
<dbReference type="InterPro" id="IPR013096">
    <property type="entry name" value="Cupin_2"/>
</dbReference>
<evidence type="ECO:0000256" key="2">
    <source>
        <dbReference type="ARBA" id="ARBA00023125"/>
    </source>
</evidence>
<name>A0ABW4JLQ7_9BACL</name>
<dbReference type="SUPFAM" id="SSF51215">
    <property type="entry name" value="Regulatory protein AraC"/>
    <property type="match status" value="1"/>
</dbReference>
<keyword evidence="6" id="KW-1185">Reference proteome</keyword>
<proteinExistence type="predicted"/>
<reference evidence="6" key="1">
    <citation type="journal article" date="2019" name="Int. J. Syst. Evol. Microbiol.">
        <title>The Global Catalogue of Microorganisms (GCM) 10K type strain sequencing project: providing services to taxonomists for standard genome sequencing and annotation.</title>
        <authorList>
            <consortium name="The Broad Institute Genomics Platform"/>
            <consortium name="The Broad Institute Genome Sequencing Center for Infectious Disease"/>
            <person name="Wu L."/>
            <person name="Ma J."/>
        </authorList>
    </citation>
    <scope>NUCLEOTIDE SEQUENCE [LARGE SCALE GENOMIC DNA]</scope>
    <source>
        <strain evidence="6">CGMCC 1.12286</strain>
    </source>
</reference>
<dbReference type="InterPro" id="IPR018062">
    <property type="entry name" value="HTH_AraC-typ_CS"/>
</dbReference>
<comment type="caution">
    <text evidence="5">The sequence shown here is derived from an EMBL/GenBank/DDBJ whole genome shotgun (WGS) entry which is preliminary data.</text>
</comment>
<keyword evidence="2" id="KW-0238">DNA-binding</keyword>
<dbReference type="InterPro" id="IPR037923">
    <property type="entry name" value="HTH-like"/>
</dbReference>
<evidence type="ECO:0000259" key="4">
    <source>
        <dbReference type="PROSITE" id="PS01124"/>
    </source>
</evidence>
<evidence type="ECO:0000313" key="6">
    <source>
        <dbReference type="Proteomes" id="UP001597079"/>
    </source>
</evidence>
<feature type="domain" description="HTH araC/xylS-type" evidence="4">
    <location>
        <begin position="176"/>
        <end position="274"/>
    </location>
</feature>
<gene>
    <name evidence="5" type="ORF">ACFSB2_22075</name>
</gene>
<dbReference type="RefSeq" id="WP_377945267.1">
    <property type="nucleotide sequence ID" value="NZ_JBHUCX010000092.1"/>
</dbReference>
<protein>
    <submittedName>
        <fullName evidence="5">Helix-turn-helix domain-containing protein</fullName>
    </submittedName>
</protein>
<dbReference type="InterPro" id="IPR009057">
    <property type="entry name" value="Homeodomain-like_sf"/>
</dbReference>
<accession>A0ABW4JLQ7</accession>
<keyword evidence="1" id="KW-0805">Transcription regulation</keyword>
<dbReference type="Pfam" id="PF12833">
    <property type="entry name" value="HTH_18"/>
    <property type="match status" value="1"/>
</dbReference>
<dbReference type="InterPro" id="IPR018060">
    <property type="entry name" value="HTH_AraC"/>
</dbReference>
<dbReference type="PROSITE" id="PS00041">
    <property type="entry name" value="HTH_ARAC_FAMILY_1"/>
    <property type="match status" value="1"/>
</dbReference>
<dbReference type="InterPro" id="IPR020449">
    <property type="entry name" value="Tscrpt_reg_AraC-type_HTH"/>
</dbReference>
<evidence type="ECO:0000256" key="1">
    <source>
        <dbReference type="ARBA" id="ARBA00023015"/>
    </source>
</evidence>
<dbReference type="Gene3D" id="2.60.120.10">
    <property type="entry name" value="Jelly Rolls"/>
    <property type="match status" value="1"/>
</dbReference>
<dbReference type="Pfam" id="PF07883">
    <property type="entry name" value="Cupin_2"/>
    <property type="match status" value="1"/>
</dbReference>
<dbReference type="Proteomes" id="UP001597079">
    <property type="component" value="Unassembled WGS sequence"/>
</dbReference>
<dbReference type="PROSITE" id="PS01124">
    <property type="entry name" value="HTH_ARAC_FAMILY_2"/>
    <property type="match status" value="1"/>
</dbReference>